<evidence type="ECO:0000256" key="1">
    <source>
        <dbReference type="SAM" id="MobiDB-lite"/>
    </source>
</evidence>
<dbReference type="GO" id="GO:0050135">
    <property type="term" value="F:NADP+ nucleosidase activity"/>
    <property type="evidence" value="ECO:0007669"/>
    <property type="project" value="InterPro"/>
</dbReference>
<dbReference type="AlphaFoldDB" id="A0A7W9UJQ5"/>
<comment type="caution">
    <text evidence="3">The sequence shown here is derived from an EMBL/GenBank/DDBJ whole genome shotgun (WGS) entry which is preliminary data.</text>
</comment>
<accession>A0A7W9UJQ5</accession>
<gene>
    <name evidence="3" type="ORF">BJY24_004454</name>
</gene>
<dbReference type="EMBL" id="JACHIT010000002">
    <property type="protein sequence ID" value="MBB5915542.1"/>
    <property type="molecule type" value="Genomic_DNA"/>
</dbReference>
<feature type="region of interest" description="Disordered" evidence="1">
    <location>
        <begin position="1"/>
        <end position="40"/>
    </location>
</feature>
<dbReference type="RefSeq" id="WP_169336539.1">
    <property type="nucleotide sequence ID" value="NZ_JACHIT010000002.1"/>
</dbReference>
<feature type="domain" description="TNT" evidence="2">
    <location>
        <begin position="90"/>
        <end position="191"/>
    </location>
</feature>
<organism evidence="3 4">
    <name type="scientific">Nocardia transvalensis</name>
    <dbReference type="NCBI Taxonomy" id="37333"/>
    <lineage>
        <taxon>Bacteria</taxon>
        <taxon>Bacillati</taxon>
        <taxon>Actinomycetota</taxon>
        <taxon>Actinomycetes</taxon>
        <taxon>Mycobacteriales</taxon>
        <taxon>Nocardiaceae</taxon>
        <taxon>Nocardia</taxon>
    </lineage>
</organism>
<feature type="compositionally biased region" description="Polar residues" evidence="1">
    <location>
        <begin position="1"/>
        <end position="21"/>
    </location>
</feature>
<dbReference type="Pfam" id="PF14021">
    <property type="entry name" value="TNT"/>
    <property type="match status" value="1"/>
</dbReference>
<evidence type="ECO:0000313" key="3">
    <source>
        <dbReference type="EMBL" id="MBB5915542.1"/>
    </source>
</evidence>
<proteinExistence type="predicted"/>
<evidence type="ECO:0000259" key="2">
    <source>
        <dbReference type="Pfam" id="PF14021"/>
    </source>
</evidence>
<dbReference type="PANTHER" id="PTHR42059:SF1">
    <property type="entry name" value="TNT DOMAIN-CONTAINING PROTEIN"/>
    <property type="match status" value="1"/>
</dbReference>
<keyword evidence="4" id="KW-1185">Reference proteome</keyword>
<dbReference type="InterPro" id="IPR053024">
    <property type="entry name" value="Fungal_surface_NADase"/>
</dbReference>
<protein>
    <recommendedName>
        <fullName evidence="2">TNT domain-containing protein</fullName>
    </recommendedName>
</protein>
<dbReference type="PANTHER" id="PTHR42059">
    <property type="entry name" value="TNT DOMAIN-CONTAINING PROTEIN"/>
    <property type="match status" value="1"/>
</dbReference>
<dbReference type="InterPro" id="IPR025331">
    <property type="entry name" value="TNT"/>
</dbReference>
<dbReference type="Proteomes" id="UP000540412">
    <property type="component" value="Unassembled WGS sequence"/>
</dbReference>
<sequence length="195" mass="21106">MPAQSACNPGTPDNASPTTSFYDPGREFLGPDPLPQTPPVQPLLAGYQRFGGLGVSDFVTKYRNDSGWIYPPDDGFQVVGGHAVRHPEDMTPGRRIDRFGYAGGRFLAPAGDLFPSRALPPQNLNTPTGTPQSNYHLYCVLRPFTVEAGPIAAWFEQPGGGTQFLLQAAYLPEAGTALSVTWLLQNGYLVEERPV</sequence>
<evidence type="ECO:0000313" key="4">
    <source>
        <dbReference type="Proteomes" id="UP000540412"/>
    </source>
</evidence>
<name>A0A7W9UJQ5_9NOCA</name>
<reference evidence="3 4" key="1">
    <citation type="submission" date="2020-08" db="EMBL/GenBank/DDBJ databases">
        <title>Sequencing the genomes of 1000 actinobacteria strains.</title>
        <authorList>
            <person name="Klenk H.-P."/>
        </authorList>
    </citation>
    <scope>NUCLEOTIDE SEQUENCE [LARGE SCALE GENOMIC DNA]</scope>
    <source>
        <strain evidence="3 4">DSM 43582</strain>
    </source>
</reference>